<dbReference type="Proteomes" id="UP000593737">
    <property type="component" value="Chromosome"/>
</dbReference>
<name>A0A7S8FDZ0_9BACT</name>
<dbReference type="PANTHER" id="PTHR45011">
    <property type="entry name" value="DAP3-BINDING CELL DEATH ENHANCER 1"/>
    <property type="match status" value="1"/>
</dbReference>
<dbReference type="InterPro" id="IPR011990">
    <property type="entry name" value="TPR-like_helical_dom_sf"/>
</dbReference>
<reference evidence="2 3" key="1">
    <citation type="journal article" date="2020" name="ISME J.">
        <title>Enrichment and physiological characterization of a novel comammox Nitrospira indicates ammonium inhibition of complete nitrification.</title>
        <authorList>
            <person name="Sakoula D."/>
            <person name="Koch H."/>
            <person name="Frank J."/>
            <person name="Jetten M.S.M."/>
            <person name="van Kessel M.A.H.J."/>
            <person name="Lucker S."/>
        </authorList>
    </citation>
    <scope>NUCLEOTIDE SEQUENCE [LARGE SCALE GENOMIC DNA]</scope>
    <source>
        <strain evidence="2">Comreactor17</strain>
    </source>
</reference>
<evidence type="ECO:0000313" key="2">
    <source>
        <dbReference type="EMBL" id="QPD04031.1"/>
    </source>
</evidence>
<dbReference type="SMART" id="SM00671">
    <property type="entry name" value="SEL1"/>
    <property type="match status" value="2"/>
</dbReference>
<dbReference type="InterPro" id="IPR052748">
    <property type="entry name" value="ISR_Activator"/>
</dbReference>
<evidence type="ECO:0008006" key="4">
    <source>
        <dbReference type="Google" id="ProtNLM"/>
    </source>
</evidence>
<dbReference type="EMBL" id="CP047423">
    <property type="protein sequence ID" value="QPD04031.1"/>
    <property type="molecule type" value="Genomic_DNA"/>
</dbReference>
<dbReference type="Pfam" id="PF08238">
    <property type="entry name" value="Sel1"/>
    <property type="match status" value="2"/>
</dbReference>
<organism evidence="2 3">
    <name type="scientific">Candidatus Nitrospira kreftii</name>
    <dbReference type="NCBI Taxonomy" id="2652173"/>
    <lineage>
        <taxon>Bacteria</taxon>
        <taxon>Pseudomonadati</taxon>
        <taxon>Nitrospirota</taxon>
        <taxon>Nitrospiria</taxon>
        <taxon>Nitrospirales</taxon>
        <taxon>Nitrospiraceae</taxon>
        <taxon>Nitrospira</taxon>
    </lineage>
</organism>
<dbReference type="InterPro" id="IPR006597">
    <property type="entry name" value="Sel1-like"/>
</dbReference>
<gene>
    <name evidence="2" type="ORF">Nkreftii_001805</name>
</gene>
<accession>A0A7S8FDZ0</accession>
<dbReference type="SUPFAM" id="SSF81901">
    <property type="entry name" value="HCP-like"/>
    <property type="match status" value="1"/>
</dbReference>
<proteinExistence type="predicted"/>
<feature type="chain" id="PRO_5032355454" description="Beta-lactamase" evidence="1">
    <location>
        <begin position="26"/>
        <end position="170"/>
    </location>
</feature>
<protein>
    <recommendedName>
        <fullName evidence="4">Beta-lactamase</fullName>
    </recommendedName>
</protein>
<dbReference type="PANTHER" id="PTHR45011:SF1">
    <property type="entry name" value="DAP3-BINDING CELL DEATH ENHANCER 1"/>
    <property type="match status" value="1"/>
</dbReference>
<evidence type="ECO:0000256" key="1">
    <source>
        <dbReference type="SAM" id="SignalP"/>
    </source>
</evidence>
<evidence type="ECO:0000313" key="3">
    <source>
        <dbReference type="Proteomes" id="UP000593737"/>
    </source>
</evidence>
<feature type="signal peptide" evidence="1">
    <location>
        <begin position="1"/>
        <end position="25"/>
    </location>
</feature>
<keyword evidence="1" id="KW-0732">Signal</keyword>
<sequence>MRRFFPAMLLVLICAAGASPQSVIAADSLEEAEFTYERGEYTKAARLFSPLAEQGVASAQFYLGLMHEKGRGVRQDYPTALTWFRKAAAQGYAGPQNNLALMYERGRGVRKDIVRALMWYHIAGDLLPSDEGKAALKRRDYLTSQMTAAQIEQAQEMIRVCQQSQYKKCD</sequence>
<dbReference type="AlphaFoldDB" id="A0A7S8FDZ0"/>
<dbReference type="KEGG" id="nkf:Nkreftii_001805"/>
<dbReference type="Gene3D" id="1.25.40.10">
    <property type="entry name" value="Tetratricopeptide repeat domain"/>
    <property type="match status" value="1"/>
</dbReference>